<dbReference type="Gene3D" id="3.20.20.80">
    <property type="entry name" value="Glycosidases"/>
    <property type="match status" value="1"/>
</dbReference>
<evidence type="ECO:0000313" key="3">
    <source>
        <dbReference type="EMBL" id="RED83169.1"/>
    </source>
</evidence>
<evidence type="ECO:0000259" key="2">
    <source>
        <dbReference type="PROSITE" id="PS50022"/>
    </source>
</evidence>
<protein>
    <submittedName>
        <fullName evidence="3">F5/8 type C domain-containing protein</fullName>
    </submittedName>
</protein>
<keyword evidence="1" id="KW-1133">Transmembrane helix</keyword>
<dbReference type="Pfam" id="PF00754">
    <property type="entry name" value="F5_F8_type_C"/>
    <property type="match status" value="1"/>
</dbReference>
<dbReference type="InterPro" id="IPR000421">
    <property type="entry name" value="FA58C"/>
</dbReference>
<feature type="domain" description="F5/8 type C" evidence="2">
    <location>
        <begin position="1055"/>
        <end position="1202"/>
    </location>
</feature>
<feature type="transmembrane region" description="Helical" evidence="1">
    <location>
        <begin position="12"/>
        <end position="32"/>
    </location>
</feature>
<dbReference type="SUPFAM" id="SSF49785">
    <property type="entry name" value="Galactose-binding domain-like"/>
    <property type="match status" value="2"/>
</dbReference>
<keyword evidence="1" id="KW-0472">Membrane</keyword>
<sequence length="1899" mass="209554">MLKIGKEDRIISFVIGVCVMLGSLFVIPGGLFHPVKAYAAGQGWEFAGDTQGWGNAGDISGFGWQTGGYIGGTISGSDAQFYSADHLGLDASTNSLIRIRMKNSTSATSARIFFTTSDNTGWGSNNKAFTLVANDTGYREYTIDLSDVSGWKGWIKQLRIDPVDDGTTSTGSFSIDYIRTGDGWDFAHDAESWGDAGNITDFGWQTGGYLDGTISGPDPQFYSPDNLGLSASSKPVLKIRMKNSSSSNIARVFFTTVADPDWGSNNLSFTTIPNDTGYTEYIIDFSSLAGWTGTIKQLRIDPVDDGTTNTGSFSIDYIKIAAKDRVSWGSLAGTDDLGRKLPQIGDTGIVQPRENRVVGMFYTLWHGEEQIDEYNNVFNMQSILNNNPNIFQPNASGEYNNPLMPRPNGDFIYWNKPLFGYYSSGDEWVLRKQLQMLALAGVDFLAIDLTNNQVFQPQVNLLMSTIEDLQRTGAKVPKIALITHTNSVSLMDEIYESFYAPDAPYYHPTTWFYWKGKPLIVGDQHASTTVKDFFTLRIVQWPGEYYTNGFEIGADYALPQHISYNDLGEKENMSVNTAQSFGKNNIFSLSIPYIYNQMPLSKSRAYHNGADDLSTGSQDYGYFNQEQFDYAIAQDPLLVTVMTWNEWIAGNWQKTTQTDKYIIYDQFDDRYSKDLEPMDGGFNDNYYMQLAQNIRRYKGAEAPAEPSEAKTIAINADFSQWTDVNPALKDFTGDTMARDYPGVDNQVYRDTTGRNDFDITKIARDTDNVYFYVKTVNDITPYTDSHWMTLYLNVDGDGTNGWKGYDYAINRTTPGSSTECTLERSTDGWNWTTVATDISYSVSGNQIMLKIPRSSLGNLADPLSIEFKWVDNWQNDDNLMDFYKYGDAAPDARFNYLYSTSTYAGRIDQTTQLATLPAPAPVPSGFYKMDDHLPVWDKFNTFPNENWWTESDAGYSGGSQATTTNYFADQSEFKFGTSTRSIGFFGNGVRWITTKSPDATRAEIFIDGLSQGIVDLSSAQVQKQVVAFEKYGLSDGYHTMRIQWKFESGSLYNDAMEYRVGNAAIPTPAPGENLALKSSAYADNFDAVKFYPVNPGQVNDNDNSSYWQGTGTGSIWLDFGRPITIDKIETLQNTANSRIGNYTLSYWNESTQSWSTAKAGSSMADVQVDTFAAVNTHLIKLTVNAMQTGTKPAIYEIKAFDTANPGLPSSVAKSGWDFTNDADSWGSASGSAGFGWQSGGFVGATVSANDPHFYSPENLNLTASSYKTLRIRMKNDTVGTKAKFSFTTTADTTWDDTKSKSFTIIPNDEAYTEYTVDLSSLSSWTGTIEQLRLDPVDDANSGTFSVDYIRLQTVPLVLKKWTFSTDAEGWTASSATGISNFGWQIGGTMGGDITINNGSHILSPSHLNIDISRSPTFKVRLKNSTSSSRALVIFRQADDAEWNYGQSMYFTITPNDTGYTDYYFKAPAYTGLLSQLMIFPAWDAGSGSFSIEGISMGYSQNLSEFATASASSSLDAGHGPEKALDHRNTSYWSASTGSFPQTLTYDMGSSYQVSTVKSGFYLKDAWKSKIEASNDGANWTALLDTNNLKHHFISNAEGWTGSNMSGFGWKSGGYIGGTITGADPQVYSPDNLNVLLSGVGDKHIVIRMKNGTSDTMGTLYYTTNADPTFNETKSIPIYLVANDEGYTDYELDLDYAPNASGTLKQLRIDPVNSATSGTFSIDSVKLVSSELSADVSGSYRYIRETVLDSDINKAMIYNMEVNGTSWSSEGEASNTIANDTEPGIAYSGSWTYSAYAGYYNSDYRVSNTPNDYAQFSFTGTSISWIGPKGINEGKADVYMDGVLDASAIDLYASSEQLQQVLYSKTGLSPGSHTIKLVVRSDKNPSSTGYYVLVDAFQYQ</sequence>
<dbReference type="InterPro" id="IPR008979">
    <property type="entry name" value="Galactose-bd-like_sf"/>
</dbReference>
<dbReference type="RefSeq" id="WP_116060779.1">
    <property type="nucleotide sequence ID" value="NZ_QRDZ01000008.1"/>
</dbReference>
<dbReference type="OrthoDB" id="2502471at2"/>
<keyword evidence="4" id="KW-1185">Reference proteome</keyword>
<reference evidence="3 4" key="1">
    <citation type="submission" date="2018-07" db="EMBL/GenBank/DDBJ databases">
        <title>Genomic Encyclopedia of Type Strains, Phase III (KMG-III): the genomes of soil and plant-associated and newly described type strains.</title>
        <authorList>
            <person name="Whitman W."/>
        </authorList>
    </citation>
    <scope>NUCLEOTIDE SEQUENCE [LARGE SCALE GENOMIC DNA]</scope>
    <source>
        <strain evidence="3 4">CECT 7287</strain>
    </source>
</reference>
<dbReference type="Gene3D" id="2.60.120.260">
    <property type="entry name" value="Galactose-binding domain-like"/>
    <property type="match status" value="4"/>
</dbReference>
<evidence type="ECO:0000313" key="4">
    <source>
        <dbReference type="Proteomes" id="UP000256977"/>
    </source>
</evidence>
<evidence type="ECO:0000256" key="1">
    <source>
        <dbReference type="SAM" id="Phobius"/>
    </source>
</evidence>
<feature type="domain" description="F5/8 type C" evidence="2">
    <location>
        <begin position="1491"/>
        <end position="1597"/>
    </location>
</feature>
<dbReference type="PROSITE" id="PS50022">
    <property type="entry name" value="FA58C_3"/>
    <property type="match status" value="2"/>
</dbReference>
<keyword evidence="1" id="KW-0812">Transmembrane</keyword>
<comment type="caution">
    <text evidence="3">The sequence shown here is derived from an EMBL/GenBank/DDBJ whole genome shotgun (WGS) entry which is preliminary data.</text>
</comment>
<dbReference type="EMBL" id="QRDZ01000008">
    <property type="protein sequence ID" value="RED83169.1"/>
    <property type="molecule type" value="Genomic_DNA"/>
</dbReference>
<dbReference type="Proteomes" id="UP000256977">
    <property type="component" value="Unassembled WGS sequence"/>
</dbReference>
<name>A0A3D9KB58_9BACL</name>
<proteinExistence type="predicted"/>
<gene>
    <name evidence="3" type="ORF">DFP98_10811</name>
</gene>
<accession>A0A3D9KB58</accession>
<organism evidence="3 4">
    <name type="scientific">Cohnella phaseoli</name>
    <dbReference type="NCBI Taxonomy" id="456490"/>
    <lineage>
        <taxon>Bacteria</taxon>
        <taxon>Bacillati</taxon>
        <taxon>Bacillota</taxon>
        <taxon>Bacilli</taxon>
        <taxon>Bacillales</taxon>
        <taxon>Paenibacillaceae</taxon>
        <taxon>Cohnella</taxon>
    </lineage>
</organism>